<dbReference type="KEGG" id="vhl:BME96_16080"/>
<evidence type="ECO:0000256" key="4">
    <source>
        <dbReference type="SAM" id="Phobius"/>
    </source>
</evidence>
<keyword evidence="3" id="KW-0808">Transferase</keyword>
<keyword evidence="4" id="KW-1133">Transmembrane helix</keyword>
<organism evidence="6 7">
    <name type="scientific">Virgibacillus halodenitrificans</name>
    <name type="common">Bacillus halodenitrificans</name>
    <dbReference type="NCBI Taxonomy" id="1482"/>
    <lineage>
        <taxon>Bacteria</taxon>
        <taxon>Bacillati</taxon>
        <taxon>Bacillota</taxon>
        <taxon>Bacilli</taxon>
        <taxon>Bacillales</taxon>
        <taxon>Bacillaceae</taxon>
        <taxon>Virgibacillus</taxon>
    </lineage>
</organism>
<dbReference type="Proteomes" id="UP000182945">
    <property type="component" value="Chromosome"/>
</dbReference>
<dbReference type="SUPFAM" id="SSF53448">
    <property type="entry name" value="Nucleotide-diphospho-sugar transferases"/>
    <property type="match status" value="1"/>
</dbReference>
<dbReference type="EMBL" id="CP017962">
    <property type="protein sequence ID" value="APC49616.1"/>
    <property type="molecule type" value="Genomic_DNA"/>
</dbReference>
<keyword evidence="4" id="KW-0812">Transmembrane</keyword>
<reference evidence="6 7" key="1">
    <citation type="submission" date="2016-11" db="EMBL/GenBank/DDBJ databases">
        <title>Complete genome sequencing of Virgibacillus halodenitrificans PDB-F2.</title>
        <authorList>
            <person name="Sun Z."/>
            <person name="Zhou Y."/>
            <person name="Li H."/>
        </authorList>
    </citation>
    <scope>NUCLEOTIDE SEQUENCE [LARGE SCALE GENOMIC DNA]</scope>
    <source>
        <strain evidence="6 7">PDB-F2</strain>
    </source>
</reference>
<dbReference type="GO" id="GO:0016757">
    <property type="term" value="F:glycosyltransferase activity"/>
    <property type="evidence" value="ECO:0007669"/>
    <property type="project" value="UniProtKB-KW"/>
</dbReference>
<dbReference type="GeneID" id="71515932"/>
<name>A0AAC9NMF0_VIRHA</name>
<keyword evidence="2" id="KW-0328">Glycosyltransferase</keyword>
<feature type="domain" description="Glycosyltransferase 2-like" evidence="5">
    <location>
        <begin position="7"/>
        <end position="172"/>
    </location>
</feature>
<evidence type="ECO:0000256" key="3">
    <source>
        <dbReference type="ARBA" id="ARBA00022679"/>
    </source>
</evidence>
<dbReference type="PANTHER" id="PTHR22916:SF51">
    <property type="entry name" value="GLYCOSYLTRANSFERASE EPSH-RELATED"/>
    <property type="match status" value="1"/>
</dbReference>
<comment type="similarity">
    <text evidence="1">Belongs to the glycosyltransferase 2 family.</text>
</comment>
<dbReference type="AlphaFoldDB" id="A0AAC9NMF0"/>
<proteinExistence type="inferred from homology"/>
<dbReference type="RefSeq" id="WP_071649621.1">
    <property type="nucleotide sequence ID" value="NZ_CP017962.1"/>
</dbReference>
<dbReference type="InterPro" id="IPR001173">
    <property type="entry name" value="Glyco_trans_2-like"/>
</dbReference>
<evidence type="ECO:0000256" key="1">
    <source>
        <dbReference type="ARBA" id="ARBA00006739"/>
    </source>
</evidence>
<protein>
    <recommendedName>
        <fullName evidence="5">Glycosyltransferase 2-like domain-containing protein</fullName>
    </recommendedName>
</protein>
<accession>A0AAC9NMF0</accession>
<sequence length="330" mass="39167">MGSPKVSIIIPIYNSEEFLDKCIKSVINQTYSNLEIILVNDGSTDKSLEICRKFKKIDSRIILIDKENGGVSTARNTGLDIATGDYIGFVDSDDFISNKMYQKMIESMIQNNSDVVECGYFTCDSKYKNIKIHELRDSIIDGEYQCSYMYLSKTNTTNYNVNKLYKKSLFDHLRYPGYKFSEDYWVNTKIFFKCQRKVTLKECFYYYVMNDQSAVRKDFEYNKRIDTIKAAQDLYEFHYHRYPDLCPFIALYICGYVLTFYFNLNMNTTNNKIYKQELREIFKKYFPEIKNEALGQIKFKGLYIYMLAFKFNPKFYLILKNIYRKLSLSL</sequence>
<evidence type="ECO:0000313" key="6">
    <source>
        <dbReference type="EMBL" id="APC49616.1"/>
    </source>
</evidence>
<dbReference type="Pfam" id="PF00535">
    <property type="entry name" value="Glycos_transf_2"/>
    <property type="match status" value="1"/>
</dbReference>
<evidence type="ECO:0000259" key="5">
    <source>
        <dbReference type="Pfam" id="PF00535"/>
    </source>
</evidence>
<gene>
    <name evidence="6" type="ORF">BME96_16080</name>
</gene>
<evidence type="ECO:0000256" key="2">
    <source>
        <dbReference type="ARBA" id="ARBA00022676"/>
    </source>
</evidence>
<feature type="transmembrane region" description="Helical" evidence="4">
    <location>
        <begin position="245"/>
        <end position="264"/>
    </location>
</feature>
<dbReference type="CDD" id="cd00761">
    <property type="entry name" value="Glyco_tranf_GTA_type"/>
    <property type="match status" value="1"/>
</dbReference>
<dbReference type="InterPro" id="IPR029044">
    <property type="entry name" value="Nucleotide-diphossugar_trans"/>
</dbReference>
<keyword evidence="4" id="KW-0472">Membrane</keyword>
<dbReference type="Gene3D" id="3.90.550.10">
    <property type="entry name" value="Spore Coat Polysaccharide Biosynthesis Protein SpsA, Chain A"/>
    <property type="match status" value="1"/>
</dbReference>
<dbReference type="PANTHER" id="PTHR22916">
    <property type="entry name" value="GLYCOSYLTRANSFERASE"/>
    <property type="match status" value="1"/>
</dbReference>
<evidence type="ECO:0000313" key="7">
    <source>
        <dbReference type="Proteomes" id="UP000182945"/>
    </source>
</evidence>